<gene>
    <name evidence="2" type="ORF">J2S08_003104</name>
</gene>
<evidence type="ECO:0000256" key="1">
    <source>
        <dbReference type="SAM" id="Phobius"/>
    </source>
</evidence>
<keyword evidence="1" id="KW-1133">Transmembrane helix</keyword>
<dbReference type="Pfam" id="PF12730">
    <property type="entry name" value="ABC2_membrane_4"/>
    <property type="match status" value="1"/>
</dbReference>
<feature type="transmembrane region" description="Helical" evidence="1">
    <location>
        <begin position="214"/>
        <end position="234"/>
    </location>
</feature>
<dbReference type="PROSITE" id="PS51257">
    <property type="entry name" value="PROKAR_LIPOPROTEIN"/>
    <property type="match status" value="1"/>
</dbReference>
<proteinExistence type="predicted"/>
<feature type="transmembrane region" description="Helical" evidence="1">
    <location>
        <begin position="171"/>
        <end position="194"/>
    </location>
</feature>
<name>A0ABT9WWV0_9BACI</name>
<feature type="transmembrane region" description="Helical" evidence="1">
    <location>
        <begin position="51"/>
        <end position="76"/>
    </location>
</feature>
<feature type="transmembrane region" description="Helical" evidence="1">
    <location>
        <begin position="20"/>
        <end position="39"/>
    </location>
</feature>
<feature type="transmembrane region" description="Helical" evidence="1">
    <location>
        <begin position="141"/>
        <end position="159"/>
    </location>
</feature>
<sequence>MLQRMILAEWMKLRHSRMLLVLLVLPTISILIGCTNFYFNQGILQQEWYSLWTQVSLFYGEFFLPVLIAICCAYVCRLEHMNRNWNVLMTAPISVSSIFIAKLTIVSMLIIFVQTFFFILYYCAGNLFGFSLLFPVETFGWIFRGWVASITISAIQLFLSLRIRSFAAPIGLSLCGVFIGLGMYVAKIGMFFPYSLLTIGMGVLSQESLTATENILFIFMNAFFIILFSTVSIGKLKKADVRT</sequence>
<protein>
    <recommendedName>
        <fullName evidence="4">Multidrug ABC transporter permease</fullName>
    </recommendedName>
</protein>
<comment type="caution">
    <text evidence="2">The sequence shown here is derived from an EMBL/GenBank/DDBJ whole genome shotgun (WGS) entry which is preliminary data.</text>
</comment>
<keyword evidence="1" id="KW-0812">Transmembrane</keyword>
<evidence type="ECO:0000313" key="2">
    <source>
        <dbReference type="EMBL" id="MDQ0177225.1"/>
    </source>
</evidence>
<dbReference type="Proteomes" id="UP001223586">
    <property type="component" value="Unassembled WGS sequence"/>
</dbReference>
<evidence type="ECO:0000313" key="3">
    <source>
        <dbReference type="Proteomes" id="UP001223586"/>
    </source>
</evidence>
<feature type="transmembrane region" description="Helical" evidence="1">
    <location>
        <begin position="97"/>
        <end position="121"/>
    </location>
</feature>
<keyword evidence="3" id="KW-1185">Reference proteome</keyword>
<dbReference type="EMBL" id="JAUSTT010000020">
    <property type="protein sequence ID" value="MDQ0177225.1"/>
    <property type="molecule type" value="Genomic_DNA"/>
</dbReference>
<dbReference type="CDD" id="cd21809">
    <property type="entry name" value="ABC-2_lan_permease-like"/>
    <property type="match status" value="1"/>
</dbReference>
<dbReference type="RefSeq" id="WP_307231042.1">
    <property type="nucleotide sequence ID" value="NZ_JAUSTT010000020.1"/>
</dbReference>
<accession>A0ABT9WWV0</accession>
<organism evidence="2 3">
    <name type="scientific">Bacillus chungangensis</name>
    <dbReference type="NCBI Taxonomy" id="587633"/>
    <lineage>
        <taxon>Bacteria</taxon>
        <taxon>Bacillati</taxon>
        <taxon>Bacillota</taxon>
        <taxon>Bacilli</taxon>
        <taxon>Bacillales</taxon>
        <taxon>Bacillaceae</taxon>
        <taxon>Bacillus</taxon>
    </lineage>
</organism>
<keyword evidence="1" id="KW-0472">Membrane</keyword>
<reference evidence="2 3" key="1">
    <citation type="submission" date="2023-07" db="EMBL/GenBank/DDBJ databases">
        <title>Genomic Encyclopedia of Type Strains, Phase IV (KMG-IV): sequencing the most valuable type-strain genomes for metagenomic binning, comparative biology and taxonomic classification.</title>
        <authorList>
            <person name="Goeker M."/>
        </authorList>
    </citation>
    <scope>NUCLEOTIDE SEQUENCE [LARGE SCALE GENOMIC DNA]</scope>
    <source>
        <strain evidence="2 3">DSM 23837</strain>
    </source>
</reference>
<evidence type="ECO:0008006" key="4">
    <source>
        <dbReference type="Google" id="ProtNLM"/>
    </source>
</evidence>